<accession>A0ABY6CTV5</accession>
<dbReference type="RefSeq" id="WP_262311378.1">
    <property type="nucleotide sequence ID" value="NZ_CP106679.1"/>
</dbReference>
<evidence type="ECO:0008006" key="4">
    <source>
        <dbReference type="Google" id="ProtNLM"/>
    </source>
</evidence>
<evidence type="ECO:0000256" key="1">
    <source>
        <dbReference type="SAM" id="Phobius"/>
    </source>
</evidence>
<reference evidence="2" key="1">
    <citation type="submission" date="2022-09" db="EMBL/GenBank/DDBJ databases">
        <title>Comparative genomics and taxonomic characterization of three novel marine species of genus Reichenbachiella exhibiting antioxidant and polysaccharide degradation activities.</title>
        <authorList>
            <person name="Muhammad N."/>
            <person name="Lee Y.-J."/>
            <person name="Ko J."/>
            <person name="Kim S.-G."/>
        </authorList>
    </citation>
    <scope>NUCLEOTIDE SEQUENCE</scope>
    <source>
        <strain evidence="2">BKB1-1</strain>
    </source>
</reference>
<organism evidence="2 3">
    <name type="scientific">Reichenbachiella agarivorans</name>
    <dbReference type="NCBI Taxonomy" id="2979464"/>
    <lineage>
        <taxon>Bacteria</taxon>
        <taxon>Pseudomonadati</taxon>
        <taxon>Bacteroidota</taxon>
        <taxon>Cytophagia</taxon>
        <taxon>Cytophagales</taxon>
        <taxon>Reichenbachiellaceae</taxon>
        <taxon>Reichenbachiella</taxon>
    </lineage>
</organism>
<keyword evidence="3" id="KW-1185">Reference proteome</keyword>
<gene>
    <name evidence="2" type="ORF">N6H18_08340</name>
</gene>
<evidence type="ECO:0000313" key="3">
    <source>
        <dbReference type="Proteomes" id="UP001065174"/>
    </source>
</evidence>
<dbReference type="EMBL" id="CP106679">
    <property type="protein sequence ID" value="UXP33952.1"/>
    <property type="molecule type" value="Genomic_DNA"/>
</dbReference>
<sequence length="155" mass="18399">MKPTTYDQLKNITLVLLVLLNIGCIWIIFSKPDFRDKHNDRNGMFAGHLLEKKIGLDQQQIEAFKSLKESHQKELRSKMKEMHEMRKGILDNLDNDTFDIDAYSQKTASIQKELDKMAFEHFRELKSICRPDQYESFDKTMKEMFLKNPKKKLDK</sequence>
<feature type="transmembrane region" description="Helical" evidence="1">
    <location>
        <begin position="12"/>
        <end position="29"/>
    </location>
</feature>
<name>A0ABY6CTV5_9BACT</name>
<dbReference type="Gene3D" id="1.20.120.1490">
    <property type="match status" value="1"/>
</dbReference>
<dbReference type="Proteomes" id="UP001065174">
    <property type="component" value="Chromosome"/>
</dbReference>
<evidence type="ECO:0000313" key="2">
    <source>
        <dbReference type="EMBL" id="UXP33952.1"/>
    </source>
</evidence>
<keyword evidence="1" id="KW-1133">Transmembrane helix</keyword>
<protein>
    <recommendedName>
        <fullName evidence="4">Heavy-metal resistance</fullName>
    </recommendedName>
</protein>
<keyword evidence="1" id="KW-0812">Transmembrane</keyword>
<proteinExistence type="predicted"/>
<keyword evidence="1" id="KW-0472">Membrane</keyword>